<sequence>MVAVVKVKSKVENHQANLMDDYQLLKNFYEETEKNKFLKNWIAKKQKETYISIDPAWQNCKFQYPGWIKK</sequence>
<evidence type="ECO:0000313" key="1">
    <source>
        <dbReference type="EMBL" id="MPM86317.1"/>
    </source>
</evidence>
<protein>
    <submittedName>
        <fullName evidence="1">Uncharacterized protein</fullName>
    </submittedName>
</protein>
<comment type="caution">
    <text evidence="1">The sequence shown here is derived from an EMBL/GenBank/DDBJ whole genome shotgun (WGS) entry which is preliminary data.</text>
</comment>
<accession>A0A645DAU6</accession>
<dbReference type="AlphaFoldDB" id="A0A645DAU6"/>
<name>A0A645DAU6_9ZZZZ</name>
<organism evidence="1">
    <name type="scientific">bioreactor metagenome</name>
    <dbReference type="NCBI Taxonomy" id="1076179"/>
    <lineage>
        <taxon>unclassified sequences</taxon>
        <taxon>metagenomes</taxon>
        <taxon>ecological metagenomes</taxon>
    </lineage>
</organism>
<proteinExistence type="predicted"/>
<gene>
    <name evidence="1" type="ORF">SDC9_133406</name>
</gene>
<dbReference type="EMBL" id="VSSQ01034388">
    <property type="protein sequence ID" value="MPM86317.1"/>
    <property type="molecule type" value="Genomic_DNA"/>
</dbReference>
<reference evidence="1" key="1">
    <citation type="submission" date="2019-08" db="EMBL/GenBank/DDBJ databases">
        <authorList>
            <person name="Kucharzyk K."/>
            <person name="Murdoch R.W."/>
            <person name="Higgins S."/>
            <person name="Loffler F."/>
        </authorList>
    </citation>
    <scope>NUCLEOTIDE SEQUENCE</scope>
</reference>